<evidence type="ECO:0000313" key="2">
    <source>
        <dbReference type="Proteomes" id="UP000640485"/>
    </source>
</evidence>
<dbReference type="AlphaFoldDB" id="A0A934SF59"/>
<dbReference type="EMBL" id="JAEPRQ010000004">
    <property type="protein sequence ID" value="MBK4216747.1"/>
    <property type="molecule type" value="Genomic_DNA"/>
</dbReference>
<proteinExistence type="predicted"/>
<dbReference type="Proteomes" id="UP000640485">
    <property type="component" value="Unassembled WGS sequence"/>
</dbReference>
<name>A0A934SF59_9RHOB</name>
<comment type="caution">
    <text evidence="1">The sequence shown here is derived from an EMBL/GenBank/DDBJ whole genome shotgun (WGS) entry which is preliminary data.</text>
</comment>
<evidence type="ECO:0000313" key="1">
    <source>
        <dbReference type="EMBL" id="MBK4216747.1"/>
    </source>
</evidence>
<accession>A0A934SF59</accession>
<protein>
    <submittedName>
        <fullName evidence="1">Uncharacterized protein</fullName>
    </submittedName>
</protein>
<sequence>MDFPAVRILCKSSHMTNSTLRFFFAYGAGGCLWAGDTTTREKLGVGPVDASFRDLQGREIVGPKLLISVPARDLRDQIDFEHSAYLNPLYQPDPSLWTQALCECFNAKVDTLIALLRHELGARYDILDQQPRYSEDPRLAAYLLLHPDLSPVNTVTPPFDR</sequence>
<organism evidence="1 2">
    <name type="scientific">Paracoccus caeni</name>
    <dbReference type="NCBI Taxonomy" id="657651"/>
    <lineage>
        <taxon>Bacteria</taxon>
        <taxon>Pseudomonadati</taxon>
        <taxon>Pseudomonadota</taxon>
        <taxon>Alphaproteobacteria</taxon>
        <taxon>Rhodobacterales</taxon>
        <taxon>Paracoccaceae</taxon>
        <taxon>Paracoccus</taxon>
    </lineage>
</organism>
<keyword evidence="2" id="KW-1185">Reference proteome</keyword>
<gene>
    <name evidence="1" type="ORF">JJJ17_12490</name>
</gene>
<reference evidence="1" key="1">
    <citation type="submission" date="2021-01" db="EMBL/GenBank/DDBJ databases">
        <title>Paracoccus amoyensis sp. nov., isolated from the surface seawater along the coast of Xiamen Island, China.</title>
        <authorList>
            <person name="Lyu L."/>
        </authorList>
    </citation>
    <scope>NUCLEOTIDE SEQUENCE</scope>
    <source>
        <strain evidence="1">MJ17</strain>
    </source>
</reference>
<dbReference type="RefSeq" id="WP_200686948.1">
    <property type="nucleotide sequence ID" value="NZ_JAEPRQ010000004.1"/>
</dbReference>